<evidence type="ECO:0000256" key="6">
    <source>
        <dbReference type="ARBA" id="ARBA00047317"/>
    </source>
</evidence>
<evidence type="ECO:0000259" key="8">
    <source>
        <dbReference type="SMART" id="SM00852"/>
    </source>
</evidence>
<dbReference type="GO" id="GO:0006777">
    <property type="term" value="P:Mo-molybdopterin cofactor biosynthetic process"/>
    <property type="evidence" value="ECO:0007669"/>
    <property type="project" value="UniProtKB-UniRule"/>
</dbReference>
<dbReference type="NCBIfam" id="NF045515">
    <property type="entry name" value="Glp_gephyrin"/>
    <property type="match status" value="1"/>
</dbReference>
<dbReference type="Pfam" id="PF00994">
    <property type="entry name" value="MoCF_biosynth"/>
    <property type="match status" value="1"/>
</dbReference>
<comment type="catalytic activity">
    <reaction evidence="6">
        <text>adenylyl-molybdopterin + molybdate = Mo-molybdopterin + AMP + H(+)</text>
        <dbReference type="Rhea" id="RHEA:35047"/>
        <dbReference type="ChEBI" id="CHEBI:15378"/>
        <dbReference type="ChEBI" id="CHEBI:36264"/>
        <dbReference type="ChEBI" id="CHEBI:62727"/>
        <dbReference type="ChEBI" id="CHEBI:71302"/>
        <dbReference type="ChEBI" id="CHEBI:456215"/>
        <dbReference type="EC" id="2.10.1.1"/>
    </reaction>
</comment>
<dbReference type="GO" id="GO:0046872">
    <property type="term" value="F:metal ion binding"/>
    <property type="evidence" value="ECO:0007669"/>
    <property type="project" value="UniProtKB-UniRule"/>
</dbReference>
<dbReference type="Pfam" id="PF03454">
    <property type="entry name" value="MoeA_C"/>
    <property type="match status" value="1"/>
</dbReference>
<accession>A0A4Q8ACF1</accession>
<keyword evidence="7" id="KW-0808">Transferase</keyword>
<dbReference type="EMBL" id="SHLA01000001">
    <property type="protein sequence ID" value="RZU61880.1"/>
    <property type="molecule type" value="Genomic_DNA"/>
</dbReference>
<dbReference type="Pfam" id="PF03453">
    <property type="entry name" value="MoeA_N"/>
    <property type="match status" value="1"/>
</dbReference>
<keyword evidence="10" id="KW-1185">Reference proteome</keyword>
<evidence type="ECO:0000256" key="3">
    <source>
        <dbReference type="ARBA" id="ARBA00010763"/>
    </source>
</evidence>
<keyword evidence="5 7" id="KW-0501">Molybdenum cofactor biosynthesis</keyword>
<dbReference type="RefSeq" id="WP_130450344.1">
    <property type="nucleotide sequence ID" value="NZ_SHLA01000001.1"/>
</dbReference>
<comment type="cofactor">
    <cofactor evidence="7">
        <name>Mg(2+)</name>
        <dbReference type="ChEBI" id="CHEBI:18420"/>
    </cofactor>
</comment>
<dbReference type="OrthoDB" id="9804758at2"/>
<dbReference type="PANTHER" id="PTHR10192:SF5">
    <property type="entry name" value="GEPHYRIN"/>
    <property type="match status" value="1"/>
</dbReference>
<comment type="caution">
    <text evidence="9">The sequence shown here is derived from an EMBL/GenBank/DDBJ whole genome shotgun (WGS) entry which is preliminary data.</text>
</comment>
<dbReference type="InterPro" id="IPR001453">
    <property type="entry name" value="MoaB/Mog_dom"/>
</dbReference>
<dbReference type="UniPathway" id="UPA00344"/>
<dbReference type="SUPFAM" id="SSF63882">
    <property type="entry name" value="MoeA N-terminal region -like"/>
    <property type="match status" value="1"/>
</dbReference>
<dbReference type="Proteomes" id="UP000292685">
    <property type="component" value="Unassembled WGS sequence"/>
</dbReference>
<dbReference type="PANTHER" id="PTHR10192">
    <property type="entry name" value="MOLYBDOPTERIN BIOSYNTHESIS PROTEIN"/>
    <property type="match status" value="1"/>
</dbReference>
<evidence type="ECO:0000256" key="7">
    <source>
        <dbReference type="RuleBase" id="RU365090"/>
    </source>
</evidence>
<evidence type="ECO:0000256" key="1">
    <source>
        <dbReference type="ARBA" id="ARBA00002901"/>
    </source>
</evidence>
<dbReference type="InterPro" id="IPR038987">
    <property type="entry name" value="MoeA-like"/>
</dbReference>
<dbReference type="InterPro" id="IPR005111">
    <property type="entry name" value="MoeA_C_domain_IV"/>
</dbReference>
<dbReference type="Gene3D" id="2.40.340.10">
    <property type="entry name" value="MoeA, C-terminal, domain IV"/>
    <property type="match status" value="1"/>
</dbReference>
<dbReference type="Gene3D" id="2.170.190.11">
    <property type="entry name" value="Molybdopterin biosynthesis moea protein, domain 3"/>
    <property type="match status" value="1"/>
</dbReference>
<dbReference type="Gene3D" id="3.90.105.10">
    <property type="entry name" value="Molybdopterin biosynthesis moea protein, domain 2"/>
    <property type="match status" value="1"/>
</dbReference>
<dbReference type="GO" id="GO:0061599">
    <property type="term" value="F:molybdopterin molybdotransferase activity"/>
    <property type="evidence" value="ECO:0007669"/>
    <property type="project" value="UniProtKB-UniRule"/>
</dbReference>
<protein>
    <recommendedName>
        <fullName evidence="7">Molybdopterin molybdenumtransferase</fullName>
        <ecNumber evidence="7">2.10.1.1</ecNumber>
    </recommendedName>
</protein>
<evidence type="ECO:0000313" key="9">
    <source>
        <dbReference type="EMBL" id="RZU61880.1"/>
    </source>
</evidence>
<organism evidence="9 10">
    <name type="scientific">Zhihengliuella halotolerans</name>
    <dbReference type="NCBI Taxonomy" id="370736"/>
    <lineage>
        <taxon>Bacteria</taxon>
        <taxon>Bacillati</taxon>
        <taxon>Actinomycetota</taxon>
        <taxon>Actinomycetes</taxon>
        <taxon>Micrococcales</taxon>
        <taxon>Micrococcaceae</taxon>
        <taxon>Zhihengliuella</taxon>
    </lineage>
</organism>
<evidence type="ECO:0000256" key="4">
    <source>
        <dbReference type="ARBA" id="ARBA00022505"/>
    </source>
</evidence>
<sequence length="422" mass="42751">MSRFRRSVAEHAAVVADLLREVPVPTGELALADALGRVIAADVVAPIPLPVFDNSQMDGYAVRAADLTGAALPIARPIPAGAAGAPLVPGTCAPIMTGAPVPAWADTIVPIEAAVPDAFPPFVTDRTRPHDDDARVTLPVAAEVTPGAFVRRAGSDIAAGAVALRAGDRVGPRHAGLAAALGITGLPVLTAPTALLIATGDEVVAPGGELGPGQIFDANTTLLAASLAEAGWASETLTVDTDEPKDFAAALRAAVVRCAPALVLTSGGISAGAYEVVKLALGAAEHDVEFGSVAMQPGGPQGAGLLDIDDRAIPLLAFPGNPVSTFVSFEMFLRPALVERFGARARTSTTARLAAAADSPAGRLQVRRARLGVDGVVELIGGAGSHLLGPLAEANALVLIDPETTRAEPGARLRTILIGEIQ</sequence>
<dbReference type="AlphaFoldDB" id="A0A4Q8ACF1"/>
<keyword evidence="4 7" id="KW-0500">Molybdenum</keyword>
<dbReference type="SMART" id="SM00852">
    <property type="entry name" value="MoCF_biosynth"/>
    <property type="match status" value="1"/>
</dbReference>
<evidence type="ECO:0000256" key="5">
    <source>
        <dbReference type="ARBA" id="ARBA00023150"/>
    </source>
</evidence>
<reference evidence="9 10" key="1">
    <citation type="submission" date="2019-02" db="EMBL/GenBank/DDBJ databases">
        <title>Sequencing the genomes of 1000 actinobacteria strains.</title>
        <authorList>
            <person name="Klenk H.-P."/>
        </authorList>
    </citation>
    <scope>NUCLEOTIDE SEQUENCE [LARGE SCALE GENOMIC DNA]</scope>
    <source>
        <strain evidence="9 10">DSM 17364</strain>
    </source>
</reference>
<evidence type="ECO:0000313" key="10">
    <source>
        <dbReference type="Proteomes" id="UP000292685"/>
    </source>
</evidence>
<feature type="domain" description="MoaB/Mog" evidence="8">
    <location>
        <begin position="195"/>
        <end position="340"/>
    </location>
</feature>
<proteinExistence type="inferred from homology"/>
<dbReference type="GO" id="GO:0005829">
    <property type="term" value="C:cytosol"/>
    <property type="evidence" value="ECO:0007669"/>
    <property type="project" value="TreeGrafter"/>
</dbReference>
<dbReference type="SUPFAM" id="SSF53218">
    <property type="entry name" value="Molybdenum cofactor biosynthesis proteins"/>
    <property type="match status" value="1"/>
</dbReference>
<keyword evidence="7" id="KW-0460">Magnesium</keyword>
<dbReference type="EC" id="2.10.1.1" evidence="7"/>
<dbReference type="InterPro" id="IPR036688">
    <property type="entry name" value="MoeA_C_domain_IV_sf"/>
</dbReference>
<dbReference type="InterPro" id="IPR036135">
    <property type="entry name" value="MoeA_linker/N_sf"/>
</dbReference>
<gene>
    <name evidence="9" type="ORF">EV380_1462</name>
</gene>
<dbReference type="CDD" id="cd00887">
    <property type="entry name" value="MoeA"/>
    <property type="match status" value="1"/>
</dbReference>
<dbReference type="SUPFAM" id="SSF63867">
    <property type="entry name" value="MoeA C-terminal domain-like"/>
    <property type="match status" value="1"/>
</dbReference>
<dbReference type="InterPro" id="IPR005110">
    <property type="entry name" value="MoeA_linker/N"/>
</dbReference>
<name>A0A4Q8ACF1_9MICC</name>
<comment type="pathway">
    <text evidence="2 7">Cofactor biosynthesis; molybdopterin biosynthesis.</text>
</comment>
<keyword evidence="7" id="KW-0479">Metal-binding</keyword>
<comment type="function">
    <text evidence="1 7">Catalyzes the insertion of molybdate into adenylated molybdopterin with the concomitant release of AMP.</text>
</comment>
<dbReference type="Gene3D" id="3.40.980.10">
    <property type="entry name" value="MoaB/Mog-like domain"/>
    <property type="match status" value="1"/>
</dbReference>
<dbReference type="InterPro" id="IPR036425">
    <property type="entry name" value="MoaB/Mog-like_dom_sf"/>
</dbReference>
<comment type="similarity">
    <text evidence="3 7">Belongs to the MoeA family.</text>
</comment>
<evidence type="ECO:0000256" key="2">
    <source>
        <dbReference type="ARBA" id="ARBA00005046"/>
    </source>
</evidence>